<proteinExistence type="predicted"/>
<protein>
    <submittedName>
        <fullName evidence="1">Uncharacterized protein</fullName>
    </submittedName>
</protein>
<comment type="caution">
    <text evidence="1">The sequence shown here is derived from an EMBL/GenBank/DDBJ whole genome shotgun (WGS) entry which is preliminary data.</text>
</comment>
<accession>A0A7X1TRG3</accession>
<keyword evidence="2" id="KW-1185">Reference proteome</keyword>
<organism evidence="1 2">
    <name type="scientific">Deinococcus terrestris</name>
    <dbReference type="NCBI Taxonomy" id="2651870"/>
    <lineage>
        <taxon>Bacteria</taxon>
        <taxon>Thermotogati</taxon>
        <taxon>Deinococcota</taxon>
        <taxon>Deinococci</taxon>
        <taxon>Deinococcales</taxon>
        <taxon>Deinococcaceae</taxon>
        <taxon>Deinococcus</taxon>
    </lineage>
</organism>
<name>A0A7X1TRG3_9DEIO</name>
<dbReference type="EMBL" id="WBSL01000003">
    <property type="protein sequence ID" value="MPY66715.1"/>
    <property type="molecule type" value="Genomic_DNA"/>
</dbReference>
<sequence>MLVIESKPNLVIDHSEKDYKIKLTNLGKYPILIKRTNLYPLISLEDELRSEMIFPLKSIEIDVPISEHYPGLAEGDIPESYNLEIAMYYSNPNGKIWRQRFILWRESWLYGEHEVTDWHMKLGDLIEEEDRLFFSFDKLGS</sequence>
<reference evidence="1 2" key="1">
    <citation type="submission" date="2019-10" db="EMBL/GenBank/DDBJ databases">
        <title>Deinococcus sp. isolated from soil.</title>
        <authorList>
            <person name="Li Y."/>
            <person name="Wang J."/>
        </authorList>
    </citation>
    <scope>NUCLEOTIDE SEQUENCE [LARGE SCALE GENOMIC DNA]</scope>
    <source>
        <strain evidence="1 2">SDU3-2</strain>
    </source>
</reference>
<evidence type="ECO:0000313" key="2">
    <source>
        <dbReference type="Proteomes" id="UP000484842"/>
    </source>
</evidence>
<evidence type="ECO:0000313" key="1">
    <source>
        <dbReference type="EMBL" id="MPY66715.1"/>
    </source>
</evidence>
<dbReference type="RefSeq" id="WP_152871066.1">
    <property type="nucleotide sequence ID" value="NZ_WBSL01000003.1"/>
</dbReference>
<dbReference type="Proteomes" id="UP000484842">
    <property type="component" value="Unassembled WGS sequence"/>
</dbReference>
<dbReference type="AlphaFoldDB" id="A0A7X1TRG3"/>
<gene>
    <name evidence="1" type="ORF">F8S09_08430</name>
</gene>